<name>A0A5P3ANV4_PHOVU</name>
<protein>
    <submittedName>
        <fullName evidence="1">Uncharacterized protein</fullName>
    </submittedName>
</protein>
<evidence type="ECO:0000313" key="2">
    <source>
        <dbReference type="Proteomes" id="UP000326091"/>
    </source>
</evidence>
<dbReference type="Proteomes" id="UP000326091">
    <property type="component" value="Chromosome"/>
</dbReference>
<dbReference type="EMBL" id="CP043529">
    <property type="protein sequence ID" value="QEW35372.1"/>
    <property type="molecule type" value="Genomic_DNA"/>
</dbReference>
<dbReference type="AlphaFoldDB" id="A0A5P3ANV4"/>
<gene>
    <name evidence="1" type="ORF">VIC01_00854</name>
</gene>
<organism evidence="1 2">
    <name type="scientific">Phocaeicola vulgatus</name>
    <name type="common">Bacteroides vulgatus</name>
    <dbReference type="NCBI Taxonomy" id="821"/>
    <lineage>
        <taxon>Bacteria</taxon>
        <taxon>Pseudomonadati</taxon>
        <taxon>Bacteroidota</taxon>
        <taxon>Bacteroidia</taxon>
        <taxon>Bacteroidales</taxon>
        <taxon>Bacteroidaceae</taxon>
        <taxon>Phocaeicola</taxon>
    </lineage>
</organism>
<evidence type="ECO:0000313" key="1">
    <source>
        <dbReference type="EMBL" id="QEW35372.1"/>
    </source>
</evidence>
<reference evidence="1 2" key="1">
    <citation type="submission" date="2019-09" db="EMBL/GenBank/DDBJ databases">
        <title>Commensal-derived Metabolites Govern Vibrio cholerae Pathogenesis in Host.</title>
        <authorList>
            <person name="Yoon S.S."/>
            <person name="Yoon M.Y."/>
        </authorList>
    </citation>
    <scope>NUCLEOTIDE SEQUENCE [LARGE SCALE GENOMIC DNA]</scope>
    <source>
        <strain evidence="1 2">VIC01</strain>
    </source>
</reference>
<proteinExistence type="predicted"/>
<sequence length="453" mass="49515">MRKGKIIRFINTISSDGIAYFLLHLFQLMGQDFHVAADLLVGYPGIYLGGFQIRMPQKTAYGLDGYTVREQHGGGVRMPGHMIGQPYLETALPAKFLQYGVASAVARYRKYMTVLGQFLILLYDALGHVQQADVGLGVCLATAGDDPEVAVEEGLEPVGRQCLHVRVCQSGEHREDEEVAYQFAGPAFHRGLHQRLYLTLRQVASVNALGGIDVPGEGVEGKRTAVAGDGDDVLEPDHVTPYGIGAAFLLRTQEILEVVDEGQVEFLQGDVVTAVYFRDELAKVPVYGTVAVVCSLHAAVSHFLDELLVVLLEELQQRLAFHAQPEAGVPQPGGGDIAVGLHQFLVTAVHVHAYPVNRRIDFLRLGALARGTCRFHVPKFRGHVQLAAELLDFAVYRKTAHQGEIAVGSLAALLHVEEDFEGRSAHTRFHTFLIVTKLISSELSSGMKNCANY</sequence>
<accession>A0A5P3ANV4</accession>